<evidence type="ECO:0000313" key="2">
    <source>
        <dbReference type="Proteomes" id="UP000002489"/>
    </source>
</evidence>
<organism evidence="1 2">
    <name type="scientific">Fusarium oxysporum (strain Fo5176)</name>
    <name type="common">Fusarium vascular wilt</name>
    <dbReference type="NCBI Taxonomy" id="660025"/>
    <lineage>
        <taxon>Eukaryota</taxon>
        <taxon>Fungi</taxon>
        <taxon>Dikarya</taxon>
        <taxon>Ascomycota</taxon>
        <taxon>Pezizomycotina</taxon>
        <taxon>Sordariomycetes</taxon>
        <taxon>Hypocreomycetidae</taxon>
        <taxon>Hypocreales</taxon>
        <taxon>Nectriaceae</taxon>
        <taxon>Fusarium</taxon>
        <taxon>Fusarium oxysporum species complex</taxon>
    </lineage>
</organism>
<proteinExistence type="predicted"/>
<accession>A0A0D2XHI5</accession>
<reference evidence="1" key="2">
    <citation type="submission" date="2025-08" db="UniProtKB">
        <authorList>
            <consortium name="EnsemblFungi"/>
        </authorList>
    </citation>
    <scope>IDENTIFICATION</scope>
    <source>
        <strain evidence="1">4287 / CBS 123668 / FGSC 9935 / NRRL 34936</strain>
    </source>
</reference>
<reference evidence="2" key="1">
    <citation type="journal article" date="2012" name="Mol. Plant Microbe Interact.">
        <title>A highly conserved effector in Fusarium oxysporum is required for full virulence on Arabidopsis.</title>
        <authorList>
            <person name="Thatcher L.F."/>
            <person name="Gardiner D.M."/>
            <person name="Kazan K."/>
            <person name="Manners J."/>
        </authorList>
    </citation>
    <scope>NUCLEOTIDE SEQUENCE [LARGE SCALE GENOMIC DNA]</scope>
    <source>
        <strain evidence="2">Fo5176</strain>
    </source>
</reference>
<dbReference type="EnsemblFungi" id="FOXG_03383T0">
    <property type="protein sequence ID" value="FOXG_03383P0"/>
    <property type="gene ID" value="FOXG_03383"/>
</dbReference>
<dbReference type="Proteomes" id="UP000002489">
    <property type="component" value="Unassembled WGS sequence"/>
</dbReference>
<protein>
    <submittedName>
        <fullName evidence="1">Uncharacterized protein</fullName>
    </submittedName>
</protein>
<evidence type="ECO:0000313" key="1">
    <source>
        <dbReference type="EnsemblFungi" id="FOXG_03383P0"/>
    </source>
</evidence>
<name>A0A0D2XHI5_FUSOF</name>
<sequence>MSEAGLSSSGFTVVAGQLEDSVMAPIFAAGLVRERGV</sequence>
<dbReference type="AlphaFoldDB" id="A0A0D2XHI5"/>